<dbReference type="RefSeq" id="WP_341398026.1">
    <property type="nucleotide sequence ID" value="NZ_JBBUTI010000003.1"/>
</dbReference>
<dbReference type="EMBL" id="JBBUTI010000003">
    <property type="protein sequence ID" value="MEK8045744.1"/>
    <property type="molecule type" value="Genomic_DNA"/>
</dbReference>
<name>A0ABU9C1M1_9BURK</name>
<proteinExistence type="predicted"/>
<comment type="caution">
    <text evidence="2">The sequence shown here is derived from an EMBL/GenBank/DDBJ whole genome shotgun (WGS) entry which is preliminary data.</text>
</comment>
<accession>A0ABU9C1M1</accession>
<dbReference type="Pfam" id="PF04536">
    <property type="entry name" value="TPM_phosphatase"/>
    <property type="match status" value="1"/>
</dbReference>
<dbReference type="Gene3D" id="3.10.310.50">
    <property type="match status" value="1"/>
</dbReference>
<protein>
    <submittedName>
        <fullName evidence="2">TPM domain-containing protein</fullName>
    </submittedName>
</protein>
<dbReference type="InterPro" id="IPR007621">
    <property type="entry name" value="TPM_dom"/>
</dbReference>
<dbReference type="PANTHER" id="PTHR30373">
    <property type="entry name" value="UPF0603 PROTEIN YGCG"/>
    <property type="match status" value="1"/>
</dbReference>
<reference evidence="2 3" key="1">
    <citation type="submission" date="2024-04" db="EMBL/GenBank/DDBJ databases">
        <title>Novel species of the genus Ideonella isolated from streams.</title>
        <authorList>
            <person name="Lu H."/>
        </authorList>
    </citation>
    <scope>NUCLEOTIDE SEQUENCE [LARGE SCALE GENOMIC DNA]</scope>
    <source>
        <strain evidence="2 3">LYT19W</strain>
    </source>
</reference>
<evidence type="ECO:0000313" key="2">
    <source>
        <dbReference type="EMBL" id="MEK8045744.1"/>
    </source>
</evidence>
<dbReference type="Proteomes" id="UP001379945">
    <property type="component" value="Unassembled WGS sequence"/>
</dbReference>
<organism evidence="2 3">
    <name type="scientific">Ideonella margarita</name>
    <dbReference type="NCBI Taxonomy" id="2984191"/>
    <lineage>
        <taxon>Bacteria</taxon>
        <taxon>Pseudomonadati</taxon>
        <taxon>Pseudomonadota</taxon>
        <taxon>Betaproteobacteria</taxon>
        <taxon>Burkholderiales</taxon>
        <taxon>Sphaerotilaceae</taxon>
        <taxon>Ideonella</taxon>
    </lineage>
</organism>
<gene>
    <name evidence="2" type="ORF">AACH00_05215</name>
</gene>
<sequence>MPLQPVSGSRVWRLLRHRWCDERDVARALPDDALARLEAAIHASEHQHTGELRVSVEAGLPLSYLWRRASARARAIALFGKLNVWDTEHNNGVLIYLLLAERSIEIVADRGLARKVPAAEWQAMVALLAPACRAGDFEGGLQQCVSLVGDLLRQHFPAAEGSAPRNELSNSVDLR</sequence>
<dbReference type="PANTHER" id="PTHR30373:SF8">
    <property type="entry name" value="BLL7265 PROTEIN"/>
    <property type="match status" value="1"/>
</dbReference>
<evidence type="ECO:0000259" key="1">
    <source>
        <dbReference type="Pfam" id="PF04536"/>
    </source>
</evidence>
<feature type="domain" description="TPM" evidence="1">
    <location>
        <begin position="24"/>
        <end position="149"/>
    </location>
</feature>
<keyword evidence="3" id="KW-1185">Reference proteome</keyword>
<evidence type="ECO:0000313" key="3">
    <source>
        <dbReference type="Proteomes" id="UP001379945"/>
    </source>
</evidence>